<dbReference type="GO" id="GO:0006979">
    <property type="term" value="P:response to oxidative stress"/>
    <property type="evidence" value="ECO:0007669"/>
    <property type="project" value="InterPro"/>
</dbReference>
<reference evidence="2" key="1">
    <citation type="submission" date="2015-05" db="EMBL/GenBank/DDBJ databases">
        <title>The complete genome of Altererythrobacter atlanticus strain 26DY36.</title>
        <authorList>
            <person name="Wu Y.-H."/>
            <person name="Cheng H."/>
            <person name="Wu X.-W."/>
        </authorList>
    </citation>
    <scope>NUCLEOTIDE SEQUENCE [LARGE SCALE GENOMIC DNA]</scope>
    <source>
        <strain evidence="2">26DY36</strain>
    </source>
</reference>
<dbReference type="STRING" id="1267766.WYH_01688"/>
<protein>
    <submittedName>
        <fullName evidence="2">Organic hydroperoxide resistance protein OhrA</fullName>
    </submittedName>
</protein>
<dbReference type="Gene3D" id="2.20.25.10">
    <property type="match status" value="1"/>
</dbReference>
<evidence type="ECO:0000313" key="2">
    <source>
        <dbReference type="EMBL" id="AKH42724.1"/>
    </source>
</evidence>
<dbReference type="SUPFAM" id="SSF82784">
    <property type="entry name" value="OsmC-like"/>
    <property type="match status" value="1"/>
</dbReference>
<dbReference type="Pfam" id="PF02566">
    <property type="entry name" value="OsmC"/>
    <property type="match status" value="1"/>
</dbReference>
<dbReference type="Gene3D" id="3.30.300.20">
    <property type="match status" value="1"/>
</dbReference>
<proteinExistence type="inferred from homology"/>
<dbReference type="AlphaFoldDB" id="A0A0F7KT04"/>
<dbReference type="InterPro" id="IPR036102">
    <property type="entry name" value="OsmC/Ohrsf"/>
</dbReference>
<name>A0A0F7KT04_9SPHN</name>
<dbReference type="InterPro" id="IPR019953">
    <property type="entry name" value="OHR"/>
</dbReference>
<evidence type="ECO:0000256" key="1">
    <source>
        <dbReference type="ARBA" id="ARBA00007378"/>
    </source>
</evidence>
<sequence length="141" mass="14822">MKNLYNTRVNAYGGRAGKVKSEDGILELDLALPKELGGKGDATNPEQLFAAGYAACFENAVIHVTRAQTDKVGDDDIEVSCQVGLLPNGNDGFNLAVTLDVEIAGVNQAKADEIVKNAHAACPYSNAVSGNVDVKINVFAQ</sequence>
<dbReference type="NCBIfam" id="TIGR03561">
    <property type="entry name" value="organ_hyd_perox"/>
    <property type="match status" value="1"/>
</dbReference>
<keyword evidence="3" id="KW-1185">Reference proteome</keyword>
<dbReference type="PANTHER" id="PTHR33797">
    <property type="entry name" value="ORGANIC HYDROPEROXIDE RESISTANCE PROTEIN-LIKE"/>
    <property type="match status" value="1"/>
</dbReference>
<dbReference type="PATRIC" id="fig|1267766.3.peg.1701"/>
<comment type="similarity">
    <text evidence="1">Belongs to the OsmC/Ohr family.</text>
</comment>
<dbReference type="InterPro" id="IPR003718">
    <property type="entry name" value="OsmC/Ohr_fam"/>
</dbReference>
<dbReference type="Proteomes" id="UP000034392">
    <property type="component" value="Chromosome"/>
</dbReference>
<dbReference type="KEGG" id="aay:WYH_01688"/>
<dbReference type="OrthoDB" id="9797508at2"/>
<dbReference type="RefSeq" id="WP_046903468.1">
    <property type="nucleotide sequence ID" value="NZ_CP011452.2"/>
</dbReference>
<evidence type="ECO:0000313" key="3">
    <source>
        <dbReference type="Proteomes" id="UP000034392"/>
    </source>
</evidence>
<organism evidence="2 3">
    <name type="scientific">Croceibacterium atlanticum</name>
    <dbReference type="NCBI Taxonomy" id="1267766"/>
    <lineage>
        <taxon>Bacteria</taxon>
        <taxon>Pseudomonadati</taxon>
        <taxon>Pseudomonadota</taxon>
        <taxon>Alphaproteobacteria</taxon>
        <taxon>Sphingomonadales</taxon>
        <taxon>Erythrobacteraceae</taxon>
        <taxon>Croceibacterium</taxon>
    </lineage>
</organism>
<gene>
    <name evidence="2" type="primary">ohrA</name>
    <name evidence="2" type="ORF">WYH_01688</name>
</gene>
<dbReference type="InterPro" id="IPR015946">
    <property type="entry name" value="KH_dom-like_a/b"/>
</dbReference>
<dbReference type="EMBL" id="CP011452">
    <property type="protein sequence ID" value="AKH42724.1"/>
    <property type="molecule type" value="Genomic_DNA"/>
</dbReference>
<accession>A0A0F7KT04</accession>
<dbReference type="PANTHER" id="PTHR33797:SF2">
    <property type="entry name" value="ORGANIC HYDROPEROXIDE RESISTANCE PROTEIN-LIKE"/>
    <property type="match status" value="1"/>
</dbReference>